<name>A0A645ADX3_9ZZZZ</name>
<keyword evidence="1" id="KW-0472">Membrane</keyword>
<evidence type="ECO:0000313" key="2">
    <source>
        <dbReference type="EMBL" id="MPM51405.1"/>
    </source>
</evidence>
<accession>A0A645ADX3</accession>
<reference evidence="2" key="1">
    <citation type="submission" date="2019-08" db="EMBL/GenBank/DDBJ databases">
        <authorList>
            <person name="Kucharzyk K."/>
            <person name="Murdoch R.W."/>
            <person name="Higgins S."/>
            <person name="Loffler F."/>
        </authorList>
    </citation>
    <scope>NUCLEOTIDE SEQUENCE</scope>
</reference>
<dbReference type="EMBL" id="VSSQ01013400">
    <property type="protein sequence ID" value="MPM51405.1"/>
    <property type="molecule type" value="Genomic_DNA"/>
</dbReference>
<keyword evidence="1" id="KW-0812">Transmembrane</keyword>
<gene>
    <name evidence="2" type="ORF">SDC9_98153</name>
</gene>
<feature type="transmembrane region" description="Helical" evidence="1">
    <location>
        <begin position="57"/>
        <end position="74"/>
    </location>
</feature>
<dbReference type="AlphaFoldDB" id="A0A645ADX3"/>
<protein>
    <submittedName>
        <fullName evidence="2">Uncharacterized protein</fullName>
    </submittedName>
</protein>
<evidence type="ECO:0000256" key="1">
    <source>
        <dbReference type="SAM" id="Phobius"/>
    </source>
</evidence>
<feature type="transmembrane region" description="Helical" evidence="1">
    <location>
        <begin position="27"/>
        <end position="51"/>
    </location>
</feature>
<feature type="transmembrane region" description="Helical" evidence="1">
    <location>
        <begin position="94"/>
        <end position="114"/>
    </location>
</feature>
<organism evidence="2">
    <name type="scientific">bioreactor metagenome</name>
    <dbReference type="NCBI Taxonomy" id="1076179"/>
    <lineage>
        <taxon>unclassified sequences</taxon>
        <taxon>metagenomes</taxon>
        <taxon>ecological metagenomes</taxon>
    </lineage>
</organism>
<sequence>MIKVLYYYYYLFYKNIWKDKDPHLTTILSLSFIISLIINGIIDIILASIFSIYLNKYVRLGILIVIIFLMYYFFRKEKRKDILKNKPMIYSKKISKIISIVFLFIGLFFLFFNADIVRSILYLN</sequence>
<keyword evidence="1" id="KW-1133">Transmembrane helix</keyword>
<comment type="caution">
    <text evidence="2">The sequence shown here is derived from an EMBL/GenBank/DDBJ whole genome shotgun (WGS) entry which is preliminary data.</text>
</comment>
<proteinExistence type="predicted"/>